<evidence type="ECO:0000313" key="2">
    <source>
        <dbReference type="Proteomes" id="UP001177003"/>
    </source>
</evidence>
<gene>
    <name evidence="1" type="ORF">LSALG_LOCUS3877</name>
</gene>
<dbReference type="EMBL" id="OX465086">
    <property type="protein sequence ID" value="CAI9263177.1"/>
    <property type="molecule type" value="Genomic_DNA"/>
</dbReference>
<proteinExistence type="predicted"/>
<protein>
    <submittedName>
        <fullName evidence="1">Uncharacterized protein</fullName>
    </submittedName>
</protein>
<sequence>MRLTMSVSFAATCFNGSQFRPLIRLLEAMPKELGASLHDMLNVITDLKLLVYYVDRSGMDQGWVGDGSGKNQNLKGIGFDSPDPSGSPISIPTHDILTFQASTISS</sequence>
<evidence type="ECO:0000313" key="1">
    <source>
        <dbReference type="EMBL" id="CAI9263177.1"/>
    </source>
</evidence>
<name>A0AA35Y734_LACSI</name>
<accession>A0AA35Y734</accession>
<dbReference type="Proteomes" id="UP001177003">
    <property type="component" value="Chromosome 0"/>
</dbReference>
<reference evidence="1" key="1">
    <citation type="submission" date="2023-04" db="EMBL/GenBank/DDBJ databases">
        <authorList>
            <person name="Vijverberg K."/>
            <person name="Xiong W."/>
            <person name="Schranz E."/>
        </authorList>
    </citation>
    <scope>NUCLEOTIDE SEQUENCE</scope>
</reference>
<keyword evidence="2" id="KW-1185">Reference proteome</keyword>
<dbReference type="AlphaFoldDB" id="A0AA35Y734"/>
<organism evidence="1 2">
    <name type="scientific">Lactuca saligna</name>
    <name type="common">Willowleaf lettuce</name>
    <dbReference type="NCBI Taxonomy" id="75948"/>
    <lineage>
        <taxon>Eukaryota</taxon>
        <taxon>Viridiplantae</taxon>
        <taxon>Streptophyta</taxon>
        <taxon>Embryophyta</taxon>
        <taxon>Tracheophyta</taxon>
        <taxon>Spermatophyta</taxon>
        <taxon>Magnoliopsida</taxon>
        <taxon>eudicotyledons</taxon>
        <taxon>Gunneridae</taxon>
        <taxon>Pentapetalae</taxon>
        <taxon>asterids</taxon>
        <taxon>campanulids</taxon>
        <taxon>Asterales</taxon>
        <taxon>Asteraceae</taxon>
        <taxon>Cichorioideae</taxon>
        <taxon>Cichorieae</taxon>
        <taxon>Lactucinae</taxon>
        <taxon>Lactuca</taxon>
    </lineage>
</organism>